<sequence length="85" mass="9923">MTDDNVTPSSRGEGTESAFVVFKPYPLQVGHRIFIESGPRHGDWEVIGVGERKVRLRCPFTGREVEWDRFCYLVEEKYGRWPHPE</sequence>
<organism evidence="1 2">
    <name type="scientific">Desulfoprunum benzoelyticum</name>
    <dbReference type="NCBI Taxonomy" id="1506996"/>
    <lineage>
        <taxon>Bacteria</taxon>
        <taxon>Pseudomonadati</taxon>
        <taxon>Thermodesulfobacteriota</taxon>
        <taxon>Desulfobulbia</taxon>
        <taxon>Desulfobulbales</taxon>
        <taxon>Desulfobulbaceae</taxon>
        <taxon>Desulfoprunum</taxon>
    </lineage>
</organism>
<evidence type="ECO:0000313" key="1">
    <source>
        <dbReference type="EMBL" id="MBB5348448.1"/>
    </source>
</evidence>
<reference evidence="1 2" key="1">
    <citation type="submission" date="2020-08" db="EMBL/GenBank/DDBJ databases">
        <title>Genomic Encyclopedia of Type Strains, Phase IV (KMG-IV): sequencing the most valuable type-strain genomes for metagenomic binning, comparative biology and taxonomic classification.</title>
        <authorList>
            <person name="Goeker M."/>
        </authorList>
    </citation>
    <scope>NUCLEOTIDE SEQUENCE [LARGE SCALE GENOMIC DNA]</scope>
    <source>
        <strain evidence="1 2">DSM 28570</strain>
    </source>
</reference>
<protein>
    <submittedName>
        <fullName evidence="1">Uncharacterized protein</fullName>
    </submittedName>
</protein>
<keyword evidence="2" id="KW-1185">Reference proteome</keyword>
<gene>
    <name evidence="1" type="ORF">HNQ81_002184</name>
</gene>
<accession>A0A840V0P5</accession>
<evidence type="ECO:0000313" key="2">
    <source>
        <dbReference type="Proteomes" id="UP000539642"/>
    </source>
</evidence>
<dbReference type="RefSeq" id="WP_183351201.1">
    <property type="nucleotide sequence ID" value="NZ_JACHEO010000012.1"/>
</dbReference>
<dbReference type="AlphaFoldDB" id="A0A840V0P5"/>
<proteinExistence type="predicted"/>
<dbReference type="EMBL" id="JACHEO010000012">
    <property type="protein sequence ID" value="MBB5348448.1"/>
    <property type="molecule type" value="Genomic_DNA"/>
</dbReference>
<comment type="caution">
    <text evidence="1">The sequence shown here is derived from an EMBL/GenBank/DDBJ whole genome shotgun (WGS) entry which is preliminary data.</text>
</comment>
<name>A0A840V0P5_9BACT</name>
<dbReference type="Proteomes" id="UP000539642">
    <property type="component" value="Unassembled WGS sequence"/>
</dbReference>